<evidence type="ECO:0000313" key="10">
    <source>
        <dbReference type="EMBL" id="SDF75204.1"/>
    </source>
</evidence>
<dbReference type="FunFam" id="1.10.10.10:FF:000005">
    <property type="entry name" value="Two-component system response regulator"/>
    <property type="match status" value="1"/>
</dbReference>
<dbReference type="Gene3D" id="3.40.50.2300">
    <property type="match status" value="1"/>
</dbReference>
<dbReference type="InterPro" id="IPR039420">
    <property type="entry name" value="WalR-like"/>
</dbReference>
<feature type="DNA-binding region" description="OmpR/PhoB-type" evidence="7">
    <location>
        <begin position="126"/>
        <end position="224"/>
    </location>
</feature>
<dbReference type="Gene3D" id="1.10.10.10">
    <property type="entry name" value="Winged helix-like DNA-binding domain superfamily/Winged helix DNA-binding domain"/>
    <property type="match status" value="1"/>
</dbReference>
<evidence type="ECO:0000259" key="8">
    <source>
        <dbReference type="PROSITE" id="PS50110"/>
    </source>
</evidence>
<proteinExistence type="predicted"/>
<evidence type="ECO:0000256" key="4">
    <source>
        <dbReference type="ARBA" id="ARBA00023125"/>
    </source>
</evidence>
<dbReference type="RefSeq" id="WP_083346025.1">
    <property type="nucleotide sequence ID" value="NZ_LT629690.1"/>
</dbReference>
<dbReference type="PROSITE" id="PS50110">
    <property type="entry name" value="RESPONSE_REGULATORY"/>
    <property type="match status" value="1"/>
</dbReference>
<evidence type="ECO:0000256" key="1">
    <source>
        <dbReference type="ARBA" id="ARBA00022553"/>
    </source>
</evidence>
<dbReference type="SMART" id="SM00862">
    <property type="entry name" value="Trans_reg_C"/>
    <property type="match status" value="1"/>
</dbReference>
<keyword evidence="1 6" id="KW-0597">Phosphoprotein</keyword>
<dbReference type="GO" id="GO:0005829">
    <property type="term" value="C:cytosol"/>
    <property type="evidence" value="ECO:0007669"/>
    <property type="project" value="TreeGrafter"/>
</dbReference>
<keyword evidence="3" id="KW-0805">Transcription regulation</keyword>
<dbReference type="CDD" id="cd00383">
    <property type="entry name" value="trans_reg_C"/>
    <property type="match status" value="1"/>
</dbReference>
<evidence type="ECO:0000256" key="5">
    <source>
        <dbReference type="ARBA" id="ARBA00023163"/>
    </source>
</evidence>
<evidence type="ECO:0000256" key="6">
    <source>
        <dbReference type="PROSITE-ProRule" id="PRU00169"/>
    </source>
</evidence>
<keyword evidence="5" id="KW-0804">Transcription</keyword>
<dbReference type="GO" id="GO:0000976">
    <property type="term" value="F:transcription cis-regulatory region binding"/>
    <property type="evidence" value="ECO:0007669"/>
    <property type="project" value="TreeGrafter"/>
</dbReference>
<reference evidence="11" key="1">
    <citation type="submission" date="2016-10" db="EMBL/GenBank/DDBJ databases">
        <authorList>
            <person name="Varghese N."/>
            <person name="Submissions S."/>
        </authorList>
    </citation>
    <scope>NUCLEOTIDE SEQUENCE [LARGE SCALE GENOMIC DNA]</scope>
    <source>
        <strain evidence="11">GAS232</strain>
    </source>
</reference>
<dbReference type="GO" id="GO:0032993">
    <property type="term" value="C:protein-DNA complex"/>
    <property type="evidence" value="ECO:0007669"/>
    <property type="project" value="TreeGrafter"/>
</dbReference>
<feature type="domain" description="Response regulatory" evidence="8">
    <location>
        <begin position="2"/>
        <end position="116"/>
    </location>
</feature>
<evidence type="ECO:0000256" key="2">
    <source>
        <dbReference type="ARBA" id="ARBA00023012"/>
    </source>
</evidence>
<dbReference type="InterPro" id="IPR001789">
    <property type="entry name" value="Sig_transdc_resp-reg_receiver"/>
</dbReference>
<keyword evidence="11" id="KW-1185">Reference proteome</keyword>
<dbReference type="AlphaFoldDB" id="A0A1G7NMA4"/>
<sequence>MRILLVEDELDIQNVVEHSLRSAGYEVHTAGTAAAATHLASKHVYHGLIIDLGLPDQDGIDLILQLRKLGVSSPVLILSARRSVDDRVKGLELGGDDYLTKPFAVAELLARLRNLLKRNAPPADDPTRIRIRDLELDILRRRAIRGDEVLNLSPQEFVLLEYLCRHAGRVVTRSMLLTEVWGMRIQPDTNVVDVHIYRLRGKIDTEGREPLIKTLRGVGYVLKGG</sequence>
<dbReference type="OrthoDB" id="9790442at2"/>
<dbReference type="Proteomes" id="UP000182427">
    <property type="component" value="Chromosome I"/>
</dbReference>
<keyword evidence="4 7" id="KW-0238">DNA-binding</keyword>
<dbReference type="Pfam" id="PF00486">
    <property type="entry name" value="Trans_reg_C"/>
    <property type="match status" value="1"/>
</dbReference>
<protein>
    <submittedName>
        <fullName evidence="10">Two component transcriptional regulator, winged helix family</fullName>
    </submittedName>
</protein>
<dbReference type="GO" id="GO:0000156">
    <property type="term" value="F:phosphorelay response regulator activity"/>
    <property type="evidence" value="ECO:0007669"/>
    <property type="project" value="TreeGrafter"/>
</dbReference>
<accession>A0A1G7NMA4</accession>
<dbReference type="EMBL" id="LT629690">
    <property type="protein sequence ID" value="SDF75204.1"/>
    <property type="molecule type" value="Genomic_DNA"/>
</dbReference>
<evidence type="ECO:0000256" key="3">
    <source>
        <dbReference type="ARBA" id="ARBA00023015"/>
    </source>
</evidence>
<organism evidence="10 11">
    <name type="scientific">Terriglobus roseus</name>
    <dbReference type="NCBI Taxonomy" id="392734"/>
    <lineage>
        <taxon>Bacteria</taxon>
        <taxon>Pseudomonadati</taxon>
        <taxon>Acidobacteriota</taxon>
        <taxon>Terriglobia</taxon>
        <taxon>Terriglobales</taxon>
        <taxon>Acidobacteriaceae</taxon>
        <taxon>Terriglobus</taxon>
    </lineage>
</organism>
<keyword evidence="2" id="KW-0902">Two-component regulatory system</keyword>
<dbReference type="Gene3D" id="6.10.250.690">
    <property type="match status" value="1"/>
</dbReference>
<evidence type="ECO:0000259" key="9">
    <source>
        <dbReference type="PROSITE" id="PS51755"/>
    </source>
</evidence>
<feature type="modified residue" description="4-aspartylphosphate" evidence="6">
    <location>
        <position position="51"/>
    </location>
</feature>
<dbReference type="InterPro" id="IPR011006">
    <property type="entry name" value="CheY-like_superfamily"/>
</dbReference>
<dbReference type="InterPro" id="IPR001867">
    <property type="entry name" value="OmpR/PhoB-type_DNA-bd"/>
</dbReference>
<evidence type="ECO:0000313" key="11">
    <source>
        <dbReference type="Proteomes" id="UP000182427"/>
    </source>
</evidence>
<dbReference type="InterPro" id="IPR036388">
    <property type="entry name" value="WH-like_DNA-bd_sf"/>
</dbReference>
<dbReference type="PANTHER" id="PTHR48111:SF36">
    <property type="entry name" value="TRANSCRIPTIONAL REGULATORY PROTEIN CUTR"/>
    <property type="match status" value="1"/>
</dbReference>
<dbReference type="PROSITE" id="PS51755">
    <property type="entry name" value="OMPR_PHOB"/>
    <property type="match status" value="1"/>
</dbReference>
<dbReference type="Pfam" id="PF00072">
    <property type="entry name" value="Response_reg"/>
    <property type="match status" value="1"/>
</dbReference>
<gene>
    <name evidence="10" type="ORF">SAMN05444167_3199</name>
</gene>
<feature type="domain" description="OmpR/PhoB-type" evidence="9">
    <location>
        <begin position="126"/>
        <end position="224"/>
    </location>
</feature>
<dbReference type="SMART" id="SM00448">
    <property type="entry name" value="REC"/>
    <property type="match status" value="1"/>
</dbReference>
<dbReference type="SUPFAM" id="SSF52172">
    <property type="entry name" value="CheY-like"/>
    <property type="match status" value="1"/>
</dbReference>
<name>A0A1G7NMA4_9BACT</name>
<evidence type="ECO:0000256" key="7">
    <source>
        <dbReference type="PROSITE-ProRule" id="PRU01091"/>
    </source>
</evidence>
<dbReference type="PANTHER" id="PTHR48111">
    <property type="entry name" value="REGULATOR OF RPOS"/>
    <property type="match status" value="1"/>
</dbReference>
<dbReference type="GO" id="GO:0006355">
    <property type="term" value="P:regulation of DNA-templated transcription"/>
    <property type="evidence" value="ECO:0007669"/>
    <property type="project" value="InterPro"/>
</dbReference>